<dbReference type="InterPro" id="IPR000329">
    <property type="entry name" value="Uteroglobin"/>
</dbReference>
<dbReference type="PANTHER" id="PTHR10136:SF6">
    <property type="entry name" value="UTEROGLOBIN"/>
    <property type="match status" value="1"/>
</dbReference>
<evidence type="ECO:0000313" key="10">
    <source>
        <dbReference type="RefSeq" id="XP_022447948.1"/>
    </source>
</evidence>
<feature type="signal peptide" evidence="8">
    <location>
        <begin position="1"/>
        <end position="25"/>
    </location>
</feature>
<evidence type="ECO:0000256" key="6">
    <source>
        <dbReference type="ARBA" id="ARBA00023157"/>
    </source>
</evidence>
<dbReference type="FunCoup" id="A0A2Y9PXU7">
    <property type="interactions" value="6"/>
</dbReference>
<dbReference type="InterPro" id="IPR043215">
    <property type="entry name" value="Secretoglobin_1C-like"/>
</dbReference>
<comment type="similarity">
    <text evidence="2">Belongs to the secretoglobin family.</text>
</comment>
<dbReference type="FunFam" id="1.10.210.10:FF:000001">
    <property type="entry name" value="Uteroglobin"/>
    <property type="match status" value="1"/>
</dbReference>
<dbReference type="CTD" id="7356"/>
<evidence type="ECO:0000256" key="4">
    <source>
        <dbReference type="ARBA" id="ARBA00022525"/>
    </source>
</evidence>
<comment type="subcellular location">
    <subcellularLocation>
        <location evidence="1">Secreted</location>
    </subcellularLocation>
</comment>
<dbReference type="GO" id="GO:0005615">
    <property type="term" value="C:extracellular space"/>
    <property type="evidence" value="ECO:0007669"/>
    <property type="project" value="TreeGrafter"/>
</dbReference>
<evidence type="ECO:0000256" key="5">
    <source>
        <dbReference type="ARBA" id="ARBA00023005"/>
    </source>
</evidence>
<dbReference type="PANTHER" id="PTHR10136">
    <property type="entry name" value="SECRETOGLOBIN FAMILY 1 MEMBER"/>
    <property type="match status" value="1"/>
</dbReference>
<keyword evidence="9" id="KW-1185">Reference proteome</keyword>
<dbReference type="PROSITE" id="PS51311">
    <property type="entry name" value="SCGB"/>
    <property type="match status" value="1"/>
</dbReference>
<accession>A0A2Y9PXU7</accession>
<dbReference type="SMART" id="SM00096">
    <property type="entry name" value="UTG"/>
    <property type="match status" value="1"/>
</dbReference>
<dbReference type="GO" id="GO:0005737">
    <property type="term" value="C:cytoplasm"/>
    <property type="evidence" value="ECO:0007669"/>
    <property type="project" value="TreeGrafter"/>
</dbReference>
<keyword evidence="6" id="KW-1015">Disulfide bond</keyword>
<keyword evidence="8" id="KW-0732">Signal</keyword>
<dbReference type="SUPFAM" id="SSF48201">
    <property type="entry name" value="Uteroglobin-like"/>
    <property type="match status" value="1"/>
</dbReference>
<keyword evidence="5" id="KW-0593">Phospholipase A2 inhibitor</keyword>
<dbReference type="KEGG" id="dle:111184048"/>
<proteinExistence type="inferred from homology"/>
<evidence type="ECO:0000313" key="9">
    <source>
        <dbReference type="Proteomes" id="UP000248483"/>
    </source>
</evidence>
<evidence type="ECO:0000256" key="2">
    <source>
        <dbReference type="ARBA" id="ARBA00008650"/>
    </source>
</evidence>
<dbReference type="RefSeq" id="XP_022447948.1">
    <property type="nucleotide sequence ID" value="XM_022592240.1"/>
</dbReference>
<dbReference type="Proteomes" id="UP000248483">
    <property type="component" value="Unplaced"/>
</dbReference>
<dbReference type="AlphaFoldDB" id="A0A2Y9PXU7"/>
<dbReference type="InterPro" id="IPR035960">
    <property type="entry name" value="Secretoglobin_sf"/>
</dbReference>
<reference evidence="10" key="1">
    <citation type="submission" date="2025-08" db="UniProtKB">
        <authorList>
            <consortium name="RefSeq"/>
        </authorList>
    </citation>
    <scope>IDENTIFICATION</scope>
    <source>
        <tissue evidence="10">Blood</tissue>
    </source>
</reference>
<evidence type="ECO:0000256" key="1">
    <source>
        <dbReference type="ARBA" id="ARBA00004613"/>
    </source>
</evidence>
<dbReference type="Pfam" id="PF01099">
    <property type="entry name" value="Uteroglobin"/>
    <property type="match status" value="1"/>
</dbReference>
<gene>
    <name evidence="10" type="primary">SCGB1A1</name>
</gene>
<dbReference type="GO" id="GO:0007165">
    <property type="term" value="P:signal transduction"/>
    <property type="evidence" value="ECO:0007669"/>
    <property type="project" value="InterPro"/>
</dbReference>
<keyword evidence="4" id="KW-0964">Secreted</keyword>
<evidence type="ECO:0000256" key="8">
    <source>
        <dbReference type="SAM" id="SignalP"/>
    </source>
</evidence>
<dbReference type="PRINTS" id="PR00486">
    <property type="entry name" value="UTEROGLOBIN"/>
</dbReference>
<organism evidence="9 10">
    <name type="scientific">Delphinapterus leucas</name>
    <name type="common">Beluga whale</name>
    <dbReference type="NCBI Taxonomy" id="9749"/>
    <lineage>
        <taxon>Eukaryota</taxon>
        <taxon>Metazoa</taxon>
        <taxon>Chordata</taxon>
        <taxon>Craniata</taxon>
        <taxon>Vertebrata</taxon>
        <taxon>Euteleostomi</taxon>
        <taxon>Mammalia</taxon>
        <taxon>Eutheria</taxon>
        <taxon>Laurasiatheria</taxon>
        <taxon>Artiodactyla</taxon>
        <taxon>Whippomorpha</taxon>
        <taxon>Cetacea</taxon>
        <taxon>Odontoceti</taxon>
        <taxon>Monodontidae</taxon>
        <taxon>Delphinapterus</taxon>
    </lineage>
</organism>
<dbReference type="STRING" id="9749.A0A2Y9PXU7"/>
<evidence type="ECO:0000256" key="3">
    <source>
        <dbReference type="ARBA" id="ARBA00020696"/>
    </source>
</evidence>
<dbReference type="GO" id="GO:0019834">
    <property type="term" value="F:phospholipase A2 inhibitor activity"/>
    <property type="evidence" value="ECO:0007669"/>
    <property type="project" value="UniProtKB-KW"/>
</dbReference>
<evidence type="ECO:0000256" key="7">
    <source>
        <dbReference type="ARBA" id="ARBA00031712"/>
    </source>
</evidence>
<dbReference type="InterPro" id="IPR016126">
    <property type="entry name" value="Secretoglobin"/>
</dbReference>
<name>A0A2Y9PXU7_DELLE</name>
<feature type="chain" id="PRO_5016159590" description="Uteroglobin" evidence="8">
    <location>
        <begin position="26"/>
        <end position="135"/>
    </location>
</feature>
<dbReference type="Gene3D" id="1.10.210.10">
    <property type="entry name" value="Secretoglobin"/>
    <property type="match status" value="1"/>
</dbReference>
<protein>
    <recommendedName>
        <fullName evidence="3">Uteroglobin</fullName>
    </recommendedName>
    <alternativeName>
        <fullName evidence="7">Secretoglobin family 1A member 1</fullName>
    </alternativeName>
</protein>
<sequence>MKLALAALTRAWIHTLSLFCAPASTEVCLNFLHVIENLFMGMLPSYEAALEPFSPEEDMKNAGAQLKMLVDTLPQKAQDSMITLTVHGSLHSHCPVEDFPHPSAAVSTPFGDPFLIQRGESQCKYPQGAGGQTSF</sequence>
<dbReference type="GeneID" id="111184048"/>
<dbReference type="InParanoid" id="A0A2Y9PXU7"/>